<reference evidence="4 5" key="1">
    <citation type="submission" date="2017-01" db="EMBL/GenBank/DDBJ databases">
        <title>The cable genome- insights into the physiology and evolution of filamentous bacteria capable of sulfide oxidation via long distance electron transfer.</title>
        <authorList>
            <person name="Schreiber L."/>
            <person name="Bjerg J.T."/>
            <person name="Boggild A."/>
            <person name="Van De Vossenberg J."/>
            <person name="Meysman F."/>
            <person name="Nielsen L.P."/>
            <person name="Schramm A."/>
            <person name="Kjeldsen K.U."/>
        </authorList>
    </citation>
    <scope>NUCLEOTIDE SEQUENCE [LARGE SCALE GENOMIC DNA]</scope>
    <source>
        <strain evidence="4">MCF</strain>
    </source>
</reference>
<dbReference type="InterPro" id="IPR011254">
    <property type="entry name" value="Prismane-like_sf"/>
</dbReference>
<proteinExistence type="predicted"/>
<name>A0A444IQM3_9BACT</name>
<dbReference type="InterPro" id="IPR016099">
    <property type="entry name" value="Prismane-like_a/b-sand"/>
</dbReference>
<dbReference type="Proteomes" id="UP000287853">
    <property type="component" value="Unassembled WGS sequence"/>
</dbReference>
<dbReference type="SUPFAM" id="SSF56821">
    <property type="entry name" value="Prismane protein-like"/>
    <property type="match status" value="1"/>
</dbReference>
<dbReference type="GO" id="GO:0043885">
    <property type="term" value="F:anaerobic carbon-monoxide dehydrogenase activity"/>
    <property type="evidence" value="ECO:0007669"/>
    <property type="project" value="UniProtKB-EC"/>
</dbReference>
<keyword evidence="1" id="KW-0479">Metal-binding</keyword>
<comment type="caution">
    <text evidence="4">The sequence shown here is derived from an EMBL/GenBank/DDBJ whole genome shotgun (WGS) entry which is preliminary data.</text>
</comment>
<dbReference type="GO" id="GO:0046872">
    <property type="term" value="F:metal ion binding"/>
    <property type="evidence" value="ECO:0007669"/>
    <property type="project" value="UniProtKB-KW"/>
</dbReference>
<keyword evidence="5" id="KW-1185">Reference proteome</keyword>
<accession>A0A444IQM3</accession>
<evidence type="ECO:0000256" key="3">
    <source>
        <dbReference type="ARBA" id="ARBA00023014"/>
    </source>
</evidence>
<organism evidence="4 5">
    <name type="scientific">Candidatus Electrothrix aarhusensis</name>
    <dbReference type="NCBI Taxonomy" id="1859131"/>
    <lineage>
        <taxon>Bacteria</taxon>
        <taxon>Pseudomonadati</taxon>
        <taxon>Thermodesulfobacteriota</taxon>
        <taxon>Desulfobulbia</taxon>
        <taxon>Desulfobulbales</taxon>
        <taxon>Desulfobulbaceae</taxon>
        <taxon>Candidatus Electrothrix</taxon>
    </lineage>
</organism>
<dbReference type="EC" id="1.2.7.4" evidence="4"/>
<evidence type="ECO:0000256" key="2">
    <source>
        <dbReference type="ARBA" id="ARBA00023004"/>
    </source>
</evidence>
<keyword evidence="2" id="KW-0408">Iron</keyword>
<dbReference type="EMBL" id="MTKO01000129">
    <property type="protein sequence ID" value="RWX43141.1"/>
    <property type="molecule type" value="Genomic_DNA"/>
</dbReference>
<dbReference type="GO" id="GO:0051536">
    <property type="term" value="F:iron-sulfur cluster binding"/>
    <property type="evidence" value="ECO:0007669"/>
    <property type="project" value="UniProtKB-KW"/>
</dbReference>
<dbReference type="AlphaFoldDB" id="A0A444IQM3"/>
<protein>
    <submittedName>
        <fullName evidence="4">Carbon-monoxide dehydrogenase catalytic subunit</fullName>
        <ecNumber evidence="4">1.2.7.4</ecNumber>
    </submittedName>
</protein>
<dbReference type="Gene3D" id="3.40.50.2030">
    <property type="match status" value="1"/>
</dbReference>
<keyword evidence="4" id="KW-0560">Oxidoreductase</keyword>
<sequence>MTETLTATLKDLVGGYFIVEPDPAKAAEALLAVIDERRAGLGL</sequence>
<evidence type="ECO:0000313" key="5">
    <source>
        <dbReference type="Proteomes" id="UP000287853"/>
    </source>
</evidence>
<evidence type="ECO:0000313" key="4">
    <source>
        <dbReference type="EMBL" id="RWX43141.1"/>
    </source>
</evidence>
<evidence type="ECO:0000256" key="1">
    <source>
        <dbReference type="ARBA" id="ARBA00022723"/>
    </source>
</evidence>
<gene>
    <name evidence="4" type="ORF">H206_00573</name>
</gene>
<keyword evidence="3" id="KW-0411">Iron-sulfur</keyword>